<evidence type="ECO:0000313" key="2">
    <source>
        <dbReference type="Proteomes" id="UP000008237"/>
    </source>
</evidence>
<dbReference type="STRING" id="610380.E2BFF7"/>
<keyword evidence="2" id="KW-1185">Reference proteome</keyword>
<proteinExistence type="predicted"/>
<dbReference type="OMA" id="ERKRYNC"/>
<dbReference type="EMBL" id="GL448032">
    <property type="protein sequence ID" value="EFN85573.1"/>
    <property type="molecule type" value="Genomic_DNA"/>
</dbReference>
<accession>E2BFF7</accession>
<evidence type="ECO:0000313" key="1">
    <source>
        <dbReference type="EMBL" id="EFN85573.1"/>
    </source>
</evidence>
<dbReference type="PANTHER" id="PTHR33053:SF24">
    <property type="entry name" value="TRANSPOSASE DOMAIN-CONTAINING PROTEIN"/>
    <property type="match status" value="1"/>
</dbReference>
<reference evidence="1 2" key="1">
    <citation type="journal article" date="2010" name="Science">
        <title>Genomic comparison of the ants Camponotus floridanus and Harpegnathos saltator.</title>
        <authorList>
            <person name="Bonasio R."/>
            <person name="Zhang G."/>
            <person name="Ye C."/>
            <person name="Mutti N.S."/>
            <person name="Fang X."/>
            <person name="Qin N."/>
            <person name="Donahue G."/>
            <person name="Yang P."/>
            <person name="Li Q."/>
            <person name="Li C."/>
            <person name="Zhang P."/>
            <person name="Huang Z."/>
            <person name="Berger S.L."/>
            <person name="Reinberg D."/>
            <person name="Wang J."/>
            <person name="Liebig J."/>
        </authorList>
    </citation>
    <scope>NUCLEOTIDE SEQUENCE [LARGE SCALE GENOMIC DNA]</scope>
    <source>
        <strain evidence="1 2">R22 G/1</strain>
    </source>
</reference>
<feature type="non-terminal residue" evidence="1">
    <location>
        <position position="1"/>
    </location>
</feature>
<dbReference type="InParanoid" id="E2BFF7"/>
<feature type="non-terminal residue" evidence="1">
    <location>
        <position position="90"/>
    </location>
</feature>
<name>E2BFF7_HARSA</name>
<gene>
    <name evidence="1" type="ORF">EAI_00038</name>
</gene>
<sequence length="90" mass="10465">QIQGGDYCHFGLKRAILKIVKERKRYNCILDVIQLFINIDGLPIYKSTEKSLWPILCSDNVIQNVYVIGLFYGEGKPKNVNEFLRIFVDE</sequence>
<protein>
    <submittedName>
        <fullName evidence="1">Uncharacterized protein</fullName>
    </submittedName>
</protein>
<dbReference type="PANTHER" id="PTHR33053">
    <property type="entry name" value="PROTEIN, PUTATIVE-RELATED"/>
    <property type="match status" value="1"/>
</dbReference>
<dbReference type="Proteomes" id="UP000008237">
    <property type="component" value="Unassembled WGS sequence"/>
</dbReference>
<dbReference type="AlphaFoldDB" id="E2BFF7"/>
<organism evidence="2">
    <name type="scientific">Harpegnathos saltator</name>
    <name type="common">Jerdon's jumping ant</name>
    <dbReference type="NCBI Taxonomy" id="610380"/>
    <lineage>
        <taxon>Eukaryota</taxon>
        <taxon>Metazoa</taxon>
        <taxon>Ecdysozoa</taxon>
        <taxon>Arthropoda</taxon>
        <taxon>Hexapoda</taxon>
        <taxon>Insecta</taxon>
        <taxon>Pterygota</taxon>
        <taxon>Neoptera</taxon>
        <taxon>Endopterygota</taxon>
        <taxon>Hymenoptera</taxon>
        <taxon>Apocrita</taxon>
        <taxon>Aculeata</taxon>
        <taxon>Formicoidea</taxon>
        <taxon>Formicidae</taxon>
        <taxon>Ponerinae</taxon>
        <taxon>Ponerini</taxon>
        <taxon>Harpegnathos</taxon>
    </lineage>
</organism>